<keyword evidence="11" id="KW-1185">Reference proteome</keyword>
<dbReference type="Proteomes" id="UP000228680">
    <property type="component" value="Unassembled WGS sequence"/>
</dbReference>
<dbReference type="InterPro" id="IPR002082">
    <property type="entry name" value="Asp_carbamoyltransf"/>
</dbReference>
<evidence type="ECO:0000259" key="8">
    <source>
        <dbReference type="Pfam" id="PF00185"/>
    </source>
</evidence>
<feature type="binding site" evidence="7">
    <location>
        <position position="77"/>
    </location>
    <ligand>
        <name>L-aspartate</name>
        <dbReference type="ChEBI" id="CHEBI:29991"/>
    </ligand>
</feature>
<dbReference type="Pfam" id="PF00185">
    <property type="entry name" value="OTCace"/>
    <property type="match status" value="1"/>
</dbReference>
<dbReference type="OrthoDB" id="9802587at2"/>
<feature type="binding site" evidence="7">
    <location>
        <position position="250"/>
    </location>
    <ligand>
        <name>carbamoyl phosphate</name>
        <dbReference type="ChEBI" id="CHEBI:58228"/>
    </ligand>
</feature>
<keyword evidence="3 7" id="KW-0808">Transferase</keyword>
<dbReference type="PANTHER" id="PTHR45753:SF6">
    <property type="entry name" value="ASPARTATE CARBAMOYLTRANSFERASE"/>
    <property type="match status" value="1"/>
</dbReference>
<dbReference type="SUPFAM" id="SSF53671">
    <property type="entry name" value="Aspartate/ornithine carbamoyltransferase"/>
    <property type="match status" value="1"/>
</dbReference>
<dbReference type="GO" id="GO:0044205">
    <property type="term" value="P:'de novo' UMP biosynthetic process"/>
    <property type="evidence" value="ECO:0007669"/>
    <property type="project" value="UniProtKB-UniRule"/>
</dbReference>
<dbReference type="PROSITE" id="PS00097">
    <property type="entry name" value="CARBAMOYLTRANSFERASE"/>
    <property type="match status" value="1"/>
</dbReference>
<organism evidence="10 11">
    <name type="scientific">Chryseomicrobium excrementi</name>
    <dbReference type="NCBI Taxonomy" id="2041346"/>
    <lineage>
        <taxon>Bacteria</taxon>
        <taxon>Bacillati</taxon>
        <taxon>Bacillota</taxon>
        <taxon>Bacilli</taxon>
        <taxon>Bacillales</taxon>
        <taxon>Caryophanaceae</taxon>
        <taxon>Chryseomicrobium</taxon>
    </lineage>
</organism>
<evidence type="ECO:0000313" key="10">
    <source>
        <dbReference type="EMBL" id="PJK17930.1"/>
    </source>
</evidence>
<feature type="domain" description="Aspartate/ornithine carbamoyltransferase Asp/Orn-binding" evidence="8">
    <location>
        <begin position="146"/>
        <end position="286"/>
    </location>
</feature>
<comment type="pathway">
    <text evidence="1 7">Pyrimidine metabolism; UMP biosynthesis via de novo pathway; (S)-dihydroorotate from bicarbonate: step 2/3.</text>
</comment>
<dbReference type="InterPro" id="IPR006132">
    <property type="entry name" value="Asp/Orn_carbamoyltranf_P-bd"/>
</dbReference>
<accession>A0A2M9F382</accession>
<dbReference type="InterPro" id="IPR006130">
    <property type="entry name" value="Asp/Orn_carbamoylTrfase"/>
</dbReference>
<comment type="subunit">
    <text evidence="7">Heterododecamer (2C3:3R2) of six catalytic PyrB chains organized as two trimers (C3), and six regulatory PyrI chains organized as three dimers (R2).</text>
</comment>
<feature type="binding site" evidence="7">
    <location>
        <position position="50"/>
    </location>
    <ligand>
        <name>carbamoyl phosphate</name>
        <dbReference type="ChEBI" id="CHEBI:58228"/>
    </ligand>
</feature>
<evidence type="ECO:0000256" key="5">
    <source>
        <dbReference type="ARBA" id="ARBA00043884"/>
    </source>
</evidence>
<proteinExistence type="inferred from homology"/>
<dbReference type="FunFam" id="3.40.50.1370:FF:000011">
    <property type="entry name" value="Aspartate carbamoyltransferase"/>
    <property type="match status" value="1"/>
</dbReference>
<evidence type="ECO:0000256" key="2">
    <source>
        <dbReference type="ARBA" id="ARBA00008896"/>
    </source>
</evidence>
<feature type="domain" description="Aspartate/ornithine carbamoyltransferase carbamoyl-P binding" evidence="9">
    <location>
        <begin position="2"/>
        <end position="140"/>
    </location>
</feature>
<gene>
    <name evidence="7" type="primary">pyrB</name>
    <name evidence="10" type="ORF">CQS04_03360</name>
</gene>
<dbReference type="GO" id="GO:0005829">
    <property type="term" value="C:cytosol"/>
    <property type="evidence" value="ECO:0007669"/>
    <property type="project" value="TreeGrafter"/>
</dbReference>
<evidence type="ECO:0000256" key="7">
    <source>
        <dbReference type="HAMAP-Rule" id="MF_00001"/>
    </source>
</evidence>
<feature type="binding site" evidence="7">
    <location>
        <position position="208"/>
    </location>
    <ligand>
        <name>L-aspartate</name>
        <dbReference type="ChEBI" id="CHEBI:29991"/>
    </ligand>
</feature>
<reference evidence="10 11" key="1">
    <citation type="submission" date="2017-10" db="EMBL/GenBank/DDBJ databases">
        <title>Draft genome of Chryseomicrobium casticus sp. nov.</title>
        <authorList>
            <person name="Chakraborty R."/>
            <person name="Saha T."/>
        </authorList>
    </citation>
    <scope>NUCLEOTIDE SEQUENCE [LARGE SCALE GENOMIC DNA]</scope>
    <source>
        <strain evidence="10 11">ET03</strain>
    </source>
</reference>
<evidence type="ECO:0000259" key="9">
    <source>
        <dbReference type="Pfam" id="PF02729"/>
    </source>
</evidence>
<dbReference type="AlphaFoldDB" id="A0A2M9F382"/>
<feature type="binding site" evidence="7">
    <location>
        <position position="130"/>
    </location>
    <ligand>
        <name>carbamoyl phosphate</name>
        <dbReference type="ChEBI" id="CHEBI:58228"/>
    </ligand>
</feature>
<dbReference type="HAMAP" id="MF_00001">
    <property type="entry name" value="Asp_carb_tr"/>
    <property type="match status" value="1"/>
</dbReference>
<dbReference type="GO" id="GO:0006520">
    <property type="term" value="P:amino acid metabolic process"/>
    <property type="evidence" value="ECO:0007669"/>
    <property type="project" value="InterPro"/>
</dbReference>
<dbReference type="EMBL" id="PCGR01000001">
    <property type="protein sequence ID" value="PJK17930.1"/>
    <property type="molecule type" value="Genomic_DNA"/>
</dbReference>
<feature type="binding site" evidence="7">
    <location>
        <position position="127"/>
    </location>
    <ligand>
        <name>carbamoyl phosphate</name>
        <dbReference type="ChEBI" id="CHEBI:58228"/>
    </ligand>
</feature>
<dbReference type="NCBIfam" id="NF002032">
    <property type="entry name" value="PRK00856.1"/>
    <property type="match status" value="1"/>
</dbReference>
<dbReference type="EC" id="2.1.3.2" evidence="7"/>
<dbReference type="InterPro" id="IPR006131">
    <property type="entry name" value="Asp_carbamoyltransf_Asp/Orn-bd"/>
</dbReference>
<dbReference type="GO" id="GO:0006207">
    <property type="term" value="P:'de novo' pyrimidine nucleobase biosynthetic process"/>
    <property type="evidence" value="ECO:0007669"/>
    <property type="project" value="InterPro"/>
</dbReference>
<evidence type="ECO:0000256" key="6">
    <source>
        <dbReference type="ARBA" id="ARBA00048859"/>
    </source>
</evidence>
<comment type="similarity">
    <text evidence="2 7">Belongs to the aspartate/ornithine carbamoyltransferase superfamily. ATCase family.</text>
</comment>
<protein>
    <recommendedName>
        <fullName evidence="7">Aspartate carbamoyltransferase</fullName>
        <ecNumber evidence="7">2.1.3.2</ecNumber>
    </recommendedName>
    <alternativeName>
        <fullName evidence="7">Aspartate transcarbamylase</fullName>
        <shortName evidence="7">ATCase</shortName>
    </alternativeName>
</protein>
<dbReference type="PANTHER" id="PTHR45753">
    <property type="entry name" value="ORNITHINE CARBAMOYLTRANSFERASE, MITOCHONDRIAL"/>
    <property type="match status" value="1"/>
</dbReference>
<dbReference type="Pfam" id="PF02729">
    <property type="entry name" value="OTCace_N"/>
    <property type="match status" value="1"/>
</dbReference>
<comment type="catalytic activity">
    <reaction evidence="6 7">
        <text>carbamoyl phosphate + L-aspartate = N-carbamoyl-L-aspartate + phosphate + H(+)</text>
        <dbReference type="Rhea" id="RHEA:20013"/>
        <dbReference type="ChEBI" id="CHEBI:15378"/>
        <dbReference type="ChEBI" id="CHEBI:29991"/>
        <dbReference type="ChEBI" id="CHEBI:32814"/>
        <dbReference type="ChEBI" id="CHEBI:43474"/>
        <dbReference type="ChEBI" id="CHEBI:58228"/>
        <dbReference type="EC" id="2.1.3.2"/>
    </reaction>
</comment>
<evidence type="ECO:0000256" key="4">
    <source>
        <dbReference type="ARBA" id="ARBA00022975"/>
    </source>
</evidence>
<evidence type="ECO:0000313" key="11">
    <source>
        <dbReference type="Proteomes" id="UP000228680"/>
    </source>
</evidence>
<dbReference type="PRINTS" id="PR00100">
    <property type="entry name" value="AOTCASE"/>
</dbReference>
<comment type="caution">
    <text evidence="10">The sequence shown here is derived from an EMBL/GenBank/DDBJ whole genome shotgun (WGS) entry which is preliminary data.</text>
</comment>
<feature type="binding site" evidence="7">
    <location>
        <position position="99"/>
    </location>
    <ligand>
        <name>carbamoyl phosphate</name>
        <dbReference type="ChEBI" id="CHEBI:58228"/>
    </ligand>
</feature>
<name>A0A2M9F382_9BACL</name>
<sequence length="292" mass="32665">MRTLTTIEQLSTDDILFLVKRARQLKAGSPSQVPPGLVATNLFFEPSTRTKMSFEMAERKVGLTVLPFEAQFSSATKGESLYDTVKTLEAIGVDVVVIRHTDNAYYEPLVGKVKPVIINGGDGTGNHPTQSLLDLMTIMEEFEELEGKTITIVGDLAHSRVARSNVQVLSRLGANLQFVSPPEWQAEFETQASLDDAIKTSDVIMLLRVQHERHQPGQSFTKEQYHSQYGLTVERMHAMKEDAIILHPAPFNRGVEIADEVVEGSKSRIFEQMKNGVFMRMAILEYLLKEEA</sequence>
<dbReference type="NCBIfam" id="TIGR00670">
    <property type="entry name" value="asp_carb_tr"/>
    <property type="match status" value="1"/>
</dbReference>
<comment type="function">
    <text evidence="5 7">Catalyzes the condensation of carbamoyl phosphate and aspartate to form carbamoyl aspartate and inorganic phosphate, the committed step in the de novo pyrimidine nucleotide biosynthesis pathway.</text>
</comment>
<feature type="binding site" evidence="7">
    <location>
        <position position="160"/>
    </location>
    <ligand>
        <name>L-aspartate</name>
        <dbReference type="ChEBI" id="CHEBI:29991"/>
    </ligand>
</feature>
<dbReference type="InterPro" id="IPR036901">
    <property type="entry name" value="Asp/Orn_carbamoylTrfase_sf"/>
</dbReference>
<keyword evidence="4 7" id="KW-0665">Pyrimidine biosynthesis</keyword>
<feature type="binding site" evidence="7">
    <location>
        <position position="49"/>
    </location>
    <ligand>
        <name>carbamoyl phosphate</name>
        <dbReference type="ChEBI" id="CHEBI:58228"/>
    </ligand>
</feature>
<dbReference type="GO" id="GO:0004070">
    <property type="term" value="F:aspartate carbamoyltransferase activity"/>
    <property type="evidence" value="ECO:0007669"/>
    <property type="project" value="UniProtKB-UniRule"/>
</dbReference>
<dbReference type="UniPathway" id="UPA00070">
    <property type="reaction ID" value="UER00116"/>
</dbReference>
<dbReference type="Gene3D" id="3.40.50.1370">
    <property type="entry name" value="Aspartate/ornithine carbamoyltransferase"/>
    <property type="match status" value="2"/>
</dbReference>
<evidence type="ECO:0000256" key="1">
    <source>
        <dbReference type="ARBA" id="ARBA00004852"/>
    </source>
</evidence>
<dbReference type="PRINTS" id="PR00101">
    <property type="entry name" value="ATCASE"/>
</dbReference>
<feature type="binding site" evidence="7">
    <location>
        <position position="249"/>
    </location>
    <ligand>
        <name>carbamoyl phosphate</name>
        <dbReference type="ChEBI" id="CHEBI:58228"/>
    </ligand>
</feature>
<dbReference type="RefSeq" id="WP_100352772.1">
    <property type="nucleotide sequence ID" value="NZ_PCGR01000001.1"/>
</dbReference>
<dbReference type="GO" id="GO:0016597">
    <property type="term" value="F:amino acid binding"/>
    <property type="evidence" value="ECO:0007669"/>
    <property type="project" value="InterPro"/>
</dbReference>
<evidence type="ECO:0000256" key="3">
    <source>
        <dbReference type="ARBA" id="ARBA00022679"/>
    </source>
</evidence>